<evidence type="ECO:0000256" key="7">
    <source>
        <dbReference type="ARBA" id="ARBA00022614"/>
    </source>
</evidence>
<dbReference type="PANTHER" id="PTHR48053">
    <property type="entry name" value="LEUCINE RICH REPEAT FAMILY PROTEIN, EXPRESSED"/>
    <property type="match status" value="1"/>
</dbReference>
<keyword evidence="18" id="KW-0325">Glycoprotein</keyword>
<evidence type="ECO:0000313" key="25">
    <source>
        <dbReference type="EMBL" id="RVX18123.1"/>
    </source>
</evidence>
<dbReference type="Gene3D" id="3.30.200.20">
    <property type="entry name" value="Phosphorylase Kinase, domain 1"/>
    <property type="match status" value="1"/>
</dbReference>
<dbReference type="InterPro" id="IPR011009">
    <property type="entry name" value="Kinase-like_dom_sf"/>
</dbReference>
<evidence type="ECO:0000256" key="14">
    <source>
        <dbReference type="ARBA" id="ARBA00022840"/>
    </source>
</evidence>
<evidence type="ECO:0000256" key="13">
    <source>
        <dbReference type="ARBA" id="ARBA00022777"/>
    </source>
</evidence>
<dbReference type="InterPro" id="IPR017441">
    <property type="entry name" value="Protein_kinase_ATP_BS"/>
</dbReference>
<evidence type="ECO:0000256" key="21">
    <source>
        <dbReference type="PROSITE-ProRule" id="PRU10141"/>
    </source>
</evidence>
<dbReference type="GO" id="GO:0005886">
    <property type="term" value="C:plasma membrane"/>
    <property type="evidence" value="ECO:0007669"/>
    <property type="project" value="UniProtKB-SubCell"/>
</dbReference>
<dbReference type="SUPFAM" id="SSF52058">
    <property type="entry name" value="L domain-like"/>
    <property type="match status" value="1"/>
</dbReference>
<keyword evidence="4" id="KW-1003">Cell membrane</keyword>
<dbReference type="Pfam" id="PF00069">
    <property type="entry name" value="Pkinase"/>
    <property type="match status" value="1"/>
</dbReference>
<accession>A0A438KAA4</accession>
<evidence type="ECO:0000256" key="17">
    <source>
        <dbReference type="ARBA" id="ARBA00023170"/>
    </source>
</evidence>
<comment type="catalytic activity">
    <reaction evidence="20">
        <text>L-seryl-[protein] + ATP = O-phospho-L-seryl-[protein] + ADP + H(+)</text>
        <dbReference type="Rhea" id="RHEA:17989"/>
        <dbReference type="Rhea" id="RHEA-COMP:9863"/>
        <dbReference type="Rhea" id="RHEA-COMP:11604"/>
        <dbReference type="ChEBI" id="CHEBI:15378"/>
        <dbReference type="ChEBI" id="CHEBI:29999"/>
        <dbReference type="ChEBI" id="CHEBI:30616"/>
        <dbReference type="ChEBI" id="CHEBI:83421"/>
        <dbReference type="ChEBI" id="CHEBI:456216"/>
        <dbReference type="EC" id="2.7.11.1"/>
    </reaction>
</comment>
<dbReference type="GO" id="GO:0005524">
    <property type="term" value="F:ATP binding"/>
    <property type="evidence" value="ECO:0007669"/>
    <property type="project" value="UniProtKB-UniRule"/>
</dbReference>
<dbReference type="FunFam" id="3.80.10.10:FF:000400">
    <property type="entry name" value="Nuclear pore complex protein NUP107"/>
    <property type="match status" value="1"/>
</dbReference>
<comment type="caution">
    <text evidence="25">The sequence shown here is derived from an EMBL/GenBank/DDBJ whole genome shotgun (WGS) entry which is preliminary data.</text>
</comment>
<evidence type="ECO:0000256" key="16">
    <source>
        <dbReference type="ARBA" id="ARBA00023136"/>
    </source>
</evidence>
<dbReference type="PROSITE" id="PS00107">
    <property type="entry name" value="PROTEIN_KINASE_ATP"/>
    <property type="match status" value="1"/>
</dbReference>
<feature type="binding site" evidence="21">
    <location>
        <position position="740"/>
    </location>
    <ligand>
        <name>ATP</name>
        <dbReference type="ChEBI" id="CHEBI:30616"/>
    </ligand>
</feature>
<keyword evidence="17 25" id="KW-0675">Receptor</keyword>
<evidence type="ECO:0000256" key="6">
    <source>
        <dbReference type="ARBA" id="ARBA00022553"/>
    </source>
</evidence>
<dbReference type="InterPro" id="IPR000719">
    <property type="entry name" value="Prot_kinase_dom"/>
</dbReference>
<keyword evidence="15 22" id="KW-1133">Transmembrane helix</keyword>
<evidence type="ECO:0000256" key="11">
    <source>
        <dbReference type="ARBA" id="ARBA00022737"/>
    </source>
</evidence>
<dbReference type="SUPFAM" id="SSF56112">
    <property type="entry name" value="Protein kinase-like (PK-like)"/>
    <property type="match status" value="1"/>
</dbReference>
<keyword evidence="16 22" id="KW-0472">Membrane</keyword>
<evidence type="ECO:0000256" key="23">
    <source>
        <dbReference type="SAM" id="SignalP"/>
    </source>
</evidence>
<feature type="transmembrane region" description="Helical" evidence="22">
    <location>
        <begin position="646"/>
        <end position="671"/>
    </location>
</feature>
<evidence type="ECO:0000256" key="19">
    <source>
        <dbReference type="ARBA" id="ARBA00047899"/>
    </source>
</evidence>
<dbReference type="PROSITE" id="PS00109">
    <property type="entry name" value="PROTEIN_KINASE_TYR"/>
    <property type="match status" value="1"/>
</dbReference>
<keyword evidence="5" id="KW-0723">Serine/threonine-protein kinase</keyword>
<dbReference type="InterPro" id="IPR013210">
    <property type="entry name" value="LRR_N_plant-typ"/>
</dbReference>
<dbReference type="EC" id="2.7.11.1" evidence="3"/>
<evidence type="ECO:0000256" key="4">
    <source>
        <dbReference type="ARBA" id="ARBA00022475"/>
    </source>
</evidence>
<protein>
    <recommendedName>
        <fullName evidence="3">non-specific serine/threonine protein kinase</fullName>
        <ecNumber evidence="3">2.7.11.1</ecNumber>
    </recommendedName>
</protein>
<dbReference type="InterPro" id="IPR001611">
    <property type="entry name" value="Leu-rich_rpt"/>
</dbReference>
<evidence type="ECO:0000256" key="8">
    <source>
        <dbReference type="ARBA" id="ARBA00022679"/>
    </source>
</evidence>
<gene>
    <name evidence="25" type="primary">MIK2_81</name>
    <name evidence="25" type="ORF">CK203_004258</name>
</gene>
<dbReference type="Proteomes" id="UP000288805">
    <property type="component" value="Unassembled WGS sequence"/>
</dbReference>
<dbReference type="Pfam" id="PF23598">
    <property type="entry name" value="LRR_14"/>
    <property type="match status" value="1"/>
</dbReference>
<keyword evidence="13 25" id="KW-0418">Kinase</keyword>
<dbReference type="FunFam" id="3.30.200.20:FF:000309">
    <property type="entry name" value="Leucine-rich repeat receptor protein kinase MSP1"/>
    <property type="match status" value="1"/>
</dbReference>
<feature type="domain" description="Protein kinase" evidence="24">
    <location>
        <begin position="711"/>
        <end position="1015"/>
    </location>
</feature>
<keyword evidence="14 21" id="KW-0067">ATP-binding</keyword>
<reference evidence="25 26" key="1">
    <citation type="journal article" date="2018" name="PLoS Genet.">
        <title>Population sequencing reveals clonal diversity and ancestral inbreeding in the grapevine cultivar Chardonnay.</title>
        <authorList>
            <person name="Roach M.J."/>
            <person name="Johnson D.L."/>
            <person name="Bohlmann J."/>
            <person name="van Vuuren H.J."/>
            <person name="Jones S.J."/>
            <person name="Pretorius I.S."/>
            <person name="Schmidt S.A."/>
            <person name="Borneman A.R."/>
        </authorList>
    </citation>
    <scope>NUCLEOTIDE SEQUENCE [LARGE SCALE GENOMIC DNA]</scope>
    <source>
        <strain evidence="26">cv. Chardonnay</strain>
        <tissue evidence="25">Leaf</tissue>
    </source>
</reference>
<keyword evidence="7" id="KW-0433">Leucine-rich repeat</keyword>
<evidence type="ECO:0000256" key="2">
    <source>
        <dbReference type="ARBA" id="ARBA00004479"/>
    </source>
</evidence>
<evidence type="ECO:0000259" key="24">
    <source>
        <dbReference type="PROSITE" id="PS50011"/>
    </source>
</evidence>
<organism evidence="25 26">
    <name type="scientific">Vitis vinifera</name>
    <name type="common">Grape</name>
    <dbReference type="NCBI Taxonomy" id="29760"/>
    <lineage>
        <taxon>Eukaryota</taxon>
        <taxon>Viridiplantae</taxon>
        <taxon>Streptophyta</taxon>
        <taxon>Embryophyta</taxon>
        <taxon>Tracheophyta</taxon>
        <taxon>Spermatophyta</taxon>
        <taxon>Magnoliopsida</taxon>
        <taxon>eudicotyledons</taxon>
        <taxon>Gunneridae</taxon>
        <taxon>Pentapetalae</taxon>
        <taxon>rosids</taxon>
        <taxon>Vitales</taxon>
        <taxon>Vitaceae</taxon>
        <taxon>Viteae</taxon>
        <taxon>Vitis</taxon>
    </lineage>
</organism>
<evidence type="ECO:0000256" key="15">
    <source>
        <dbReference type="ARBA" id="ARBA00022989"/>
    </source>
</evidence>
<dbReference type="Gene3D" id="1.10.510.10">
    <property type="entry name" value="Transferase(Phosphotransferase) domain 1"/>
    <property type="match status" value="1"/>
</dbReference>
<keyword evidence="9 22" id="KW-0812">Transmembrane</keyword>
<dbReference type="FunFam" id="3.80.10.10:FF:000299">
    <property type="entry name" value="Piriformospora indica-insensitive protein 2"/>
    <property type="match status" value="1"/>
</dbReference>
<dbReference type="InterPro" id="IPR008266">
    <property type="entry name" value="Tyr_kinase_AS"/>
</dbReference>
<dbReference type="SMART" id="SM00369">
    <property type="entry name" value="LRR_TYP"/>
    <property type="match status" value="11"/>
</dbReference>
<evidence type="ECO:0000256" key="1">
    <source>
        <dbReference type="ARBA" id="ARBA00004236"/>
    </source>
</evidence>
<feature type="chain" id="PRO_5018976983" description="non-specific serine/threonine protein kinase" evidence="23">
    <location>
        <begin position="17"/>
        <end position="1019"/>
    </location>
</feature>
<dbReference type="FunFam" id="3.80.10.10:FF:000233">
    <property type="entry name" value="Leucine-rich repeat receptor-like protein kinase TDR"/>
    <property type="match status" value="1"/>
</dbReference>
<dbReference type="InterPro" id="IPR032675">
    <property type="entry name" value="LRR_dom_sf"/>
</dbReference>
<dbReference type="SUPFAM" id="SSF52047">
    <property type="entry name" value="RNI-like"/>
    <property type="match status" value="1"/>
</dbReference>
<evidence type="ECO:0000256" key="22">
    <source>
        <dbReference type="SAM" id="Phobius"/>
    </source>
</evidence>
<evidence type="ECO:0000256" key="9">
    <source>
        <dbReference type="ARBA" id="ARBA00022692"/>
    </source>
</evidence>
<comment type="catalytic activity">
    <reaction evidence="19">
        <text>L-threonyl-[protein] + ATP = O-phospho-L-threonyl-[protein] + ADP + H(+)</text>
        <dbReference type="Rhea" id="RHEA:46608"/>
        <dbReference type="Rhea" id="RHEA-COMP:11060"/>
        <dbReference type="Rhea" id="RHEA-COMP:11605"/>
        <dbReference type="ChEBI" id="CHEBI:15378"/>
        <dbReference type="ChEBI" id="CHEBI:30013"/>
        <dbReference type="ChEBI" id="CHEBI:30616"/>
        <dbReference type="ChEBI" id="CHEBI:61977"/>
        <dbReference type="ChEBI" id="CHEBI:456216"/>
        <dbReference type="EC" id="2.7.11.1"/>
    </reaction>
</comment>
<dbReference type="Pfam" id="PF08263">
    <property type="entry name" value="LRRNT_2"/>
    <property type="match status" value="1"/>
</dbReference>
<feature type="signal peptide" evidence="23">
    <location>
        <begin position="1"/>
        <end position="16"/>
    </location>
</feature>
<evidence type="ECO:0000256" key="18">
    <source>
        <dbReference type="ARBA" id="ARBA00023180"/>
    </source>
</evidence>
<evidence type="ECO:0000256" key="5">
    <source>
        <dbReference type="ARBA" id="ARBA00022527"/>
    </source>
</evidence>
<dbReference type="Pfam" id="PF00560">
    <property type="entry name" value="LRR_1"/>
    <property type="match status" value="11"/>
</dbReference>
<sequence length="1019" mass="111626">MLSLVSLLLLVMLISSDHVSSYSNEETQALLKWKASLHNHNHSSLLSWTLYPNNFTNSSTHLGTEASPCKWYGISCNHAGSVIRINLTESGLGGTLQAFSFSSFRILHTLMSASTTSLFSGGIPPEIGLLTNLEVLHLVQNQLNGSIPHEIGQLSSLYELALYTNQLEGSIPASLGNLSNLASLYLYENQLSDSIPPEMGNLTNLVEIYSDTNNLTGPIPSTFGNLKRLTVLYLFNNSLSGPIPPEIGNLKSLQELSLYENNLSGPIPASLGDLSGLTLLHLYANQHSGPIPQEIGNLKSLVDLELSENQLNGSIPTSLGNLTNLETLFLRDNHLSGYFPKEIGKLHKLVVLEIDTNQLFGSLPEGICQAGSLERFTVSDNHLSGPIPKSLKNCRNLTRALFQGNRLTGNISEVVGDCPNLEFIDLSYNRFHGELSHNWGRCPQLQRLEIAGNNITGSIPEDFGISTNLTLLDLSSNHLVGEIPKKMGSLTSLLGLILNDNQLSGSIPPELGSLSHLEYLDLSANRLNGSIPEHLGDGLDLHYLNLSNNKLSHGIPVQMGKLSHLSQLDLSHNLLTGSIPPQIQGLESLEMLNLSHNNLSGFIPGAFEYMTGLSGTKICAAMLKGCKPCKYGSGVDQQSVKRSHKVVFIIIFPLLGALVLLFAFIGIFLIAERRERTPEIEEGDVQNDLFSISTFDGRTMYEEIIKATKDFDPMYCIGKGGHGSVYKAELPSSNIVAVKKLHPSDTEMANQKDFLNEIRALTEIKHRNIVKLLGFCSHPRHKFLVYEYLERGSLATILSREEAKKLGWATRVNIIKGVAHALAYMHHDCSPPIVHRDISSNNILLDSQCEEEREVPGGARGLVVRYGYKEWGNMGCFGNPIVLSLALHEAHISDFGIAKLLKLDSSNQSLLAGTFGYLAPELAYTMKVTEKTDVFSFGVIALEVIKGRHPGDQILSLSVSPEKDNIALENMLDPRLPPLTPQDEGEVIAIIKQATECLKANPQSRPTMQTVSQMLSQRK</sequence>
<dbReference type="SMART" id="SM00365">
    <property type="entry name" value="LRR_SD22"/>
    <property type="match status" value="7"/>
</dbReference>
<dbReference type="InterPro" id="IPR055414">
    <property type="entry name" value="LRR_R13L4/SHOC2-like"/>
</dbReference>
<dbReference type="PANTHER" id="PTHR48053:SF163">
    <property type="entry name" value="MDIS1-INTERACTING RECEPTOR LIKE KINASE 2-LIKE"/>
    <property type="match status" value="1"/>
</dbReference>
<dbReference type="GO" id="GO:0009791">
    <property type="term" value="P:post-embryonic development"/>
    <property type="evidence" value="ECO:0007669"/>
    <property type="project" value="UniProtKB-ARBA"/>
</dbReference>
<evidence type="ECO:0000256" key="20">
    <source>
        <dbReference type="ARBA" id="ARBA00048679"/>
    </source>
</evidence>
<proteinExistence type="predicted"/>
<keyword evidence="10 23" id="KW-0732">Signal</keyword>
<dbReference type="PRINTS" id="PR00019">
    <property type="entry name" value="LEURICHRPT"/>
</dbReference>
<dbReference type="InterPro" id="IPR051716">
    <property type="entry name" value="Plant_RL_S/T_kinase"/>
</dbReference>
<dbReference type="PROSITE" id="PS50011">
    <property type="entry name" value="PROTEIN_KINASE_DOM"/>
    <property type="match status" value="1"/>
</dbReference>
<comment type="subcellular location">
    <subcellularLocation>
        <location evidence="1">Cell membrane</location>
    </subcellularLocation>
    <subcellularLocation>
        <location evidence="2">Membrane</location>
        <topology evidence="2">Single-pass type I membrane protein</topology>
    </subcellularLocation>
</comment>
<evidence type="ECO:0000256" key="3">
    <source>
        <dbReference type="ARBA" id="ARBA00012513"/>
    </source>
</evidence>
<dbReference type="GO" id="GO:0004674">
    <property type="term" value="F:protein serine/threonine kinase activity"/>
    <property type="evidence" value="ECO:0007669"/>
    <property type="project" value="UniProtKB-KW"/>
</dbReference>
<dbReference type="EMBL" id="QGNW01000012">
    <property type="protein sequence ID" value="RVX18123.1"/>
    <property type="molecule type" value="Genomic_DNA"/>
</dbReference>
<evidence type="ECO:0000256" key="12">
    <source>
        <dbReference type="ARBA" id="ARBA00022741"/>
    </source>
</evidence>
<dbReference type="InterPro" id="IPR003591">
    <property type="entry name" value="Leu-rich_rpt_typical-subtyp"/>
</dbReference>
<dbReference type="Gene3D" id="3.80.10.10">
    <property type="entry name" value="Ribonuclease Inhibitor"/>
    <property type="match status" value="4"/>
</dbReference>
<dbReference type="AlphaFoldDB" id="A0A438KAA4"/>
<keyword evidence="8" id="KW-0808">Transferase</keyword>
<keyword evidence="12 21" id="KW-0547">Nucleotide-binding</keyword>
<name>A0A438KAA4_VITVI</name>
<evidence type="ECO:0000256" key="10">
    <source>
        <dbReference type="ARBA" id="ARBA00022729"/>
    </source>
</evidence>
<keyword evidence="6" id="KW-0597">Phosphoprotein</keyword>
<keyword evidence="11" id="KW-0677">Repeat</keyword>
<evidence type="ECO:0000313" key="26">
    <source>
        <dbReference type="Proteomes" id="UP000288805"/>
    </source>
</evidence>